<evidence type="ECO:0000313" key="2">
    <source>
        <dbReference type="EMBL" id="SFV11033.1"/>
    </source>
</evidence>
<dbReference type="AlphaFoldDB" id="A0A1I7LN21"/>
<feature type="transmembrane region" description="Helical" evidence="1">
    <location>
        <begin position="363"/>
        <end position="383"/>
    </location>
</feature>
<proteinExistence type="predicted"/>
<feature type="transmembrane region" description="Helical" evidence="1">
    <location>
        <begin position="858"/>
        <end position="877"/>
    </location>
</feature>
<feature type="transmembrane region" description="Helical" evidence="1">
    <location>
        <begin position="461"/>
        <end position="483"/>
    </location>
</feature>
<dbReference type="InterPro" id="IPR001036">
    <property type="entry name" value="Acrflvin-R"/>
</dbReference>
<feature type="transmembrane region" description="Helical" evidence="1">
    <location>
        <begin position="984"/>
        <end position="1007"/>
    </location>
</feature>
<evidence type="ECO:0000256" key="1">
    <source>
        <dbReference type="SAM" id="Phobius"/>
    </source>
</evidence>
<reference evidence="3" key="1">
    <citation type="submission" date="2016-10" db="EMBL/GenBank/DDBJ databases">
        <authorList>
            <person name="Varghese N."/>
            <person name="Submissions S."/>
        </authorList>
    </citation>
    <scope>NUCLEOTIDE SEQUENCE [LARGE SCALE GENOMIC DNA]</scope>
    <source>
        <strain evidence="3">CGMCC 1.11014</strain>
    </source>
</reference>
<dbReference type="STRING" id="1035707.SAMN05216552_103314"/>
<keyword evidence="1" id="KW-0812">Transmembrane</keyword>
<keyword evidence="1" id="KW-0472">Membrane</keyword>
<organism evidence="2 3">
    <name type="scientific">Pseudoduganella namucuonensis</name>
    <dbReference type="NCBI Taxonomy" id="1035707"/>
    <lineage>
        <taxon>Bacteria</taxon>
        <taxon>Pseudomonadati</taxon>
        <taxon>Pseudomonadota</taxon>
        <taxon>Betaproteobacteria</taxon>
        <taxon>Burkholderiales</taxon>
        <taxon>Oxalobacteraceae</taxon>
        <taxon>Telluria group</taxon>
        <taxon>Pseudoduganella</taxon>
    </lineage>
</organism>
<dbReference type="RefSeq" id="WP_093558646.1">
    <property type="nucleotide sequence ID" value="NZ_FPBO01000033.1"/>
</dbReference>
<dbReference type="Gene3D" id="3.30.70.1320">
    <property type="entry name" value="Multidrug efflux transporter AcrB pore domain like"/>
    <property type="match status" value="1"/>
</dbReference>
<dbReference type="Gene3D" id="3.30.70.1430">
    <property type="entry name" value="Multidrug efflux transporter AcrB pore domain"/>
    <property type="match status" value="2"/>
</dbReference>
<feature type="transmembrane region" description="Helical" evidence="1">
    <location>
        <begin position="910"/>
        <end position="932"/>
    </location>
</feature>
<evidence type="ECO:0000313" key="3">
    <source>
        <dbReference type="Proteomes" id="UP000199391"/>
    </source>
</evidence>
<name>A0A1I7LN21_9BURK</name>
<dbReference type="EMBL" id="FPBO01000033">
    <property type="protein sequence ID" value="SFV11033.1"/>
    <property type="molecule type" value="Genomic_DNA"/>
</dbReference>
<dbReference type="PANTHER" id="PTHR32063">
    <property type="match status" value="1"/>
</dbReference>
<feature type="transmembrane region" description="Helical" evidence="1">
    <location>
        <begin position="884"/>
        <end position="904"/>
    </location>
</feature>
<protein>
    <submittedName>
        <fullName evidence="2">Multidrug efflux pump</fullName>
    </submittedName>
</protein>
<dbReference type="InterPro" id="IPR027463">
    <property type="entry name" value="AcrB_DN_DC_subdom"/>
</dbReference>
<dbReference type="OrthoDB" id="9757940at2"/>
<dbReference type="GO" id="GO:0042910">
    <property type="term" value="F:xenobiotic transmembrane transporter activity"/>
    <property type="evidence" value="ECO:0007669"/>
    <property type="project" value="TreeGrafter"/>
</dbReference>
<feature type="transmembrane region" description="Helical" evidence="1">
    <location>
        <begin position="959"/>
        <end position="978"/>
    </location>
</feature>
<dbReference type="PRINTS" id="PR00702">
    <property type="entry name" value="ACRIFLAVINRP"/>
</dbReference>
<dbReference type="PANTHER" id="PTHR32063:SF18">
    <property type="entry name" value="CATION EFFLUX SYSTEM PROTEIN"/>
    <property type="match status" value="1"/>
</dbReference>
<feature type="transmembrane region" description="Helical" evidence="1">
    <location>
        <begin position="526"/>
        <end position="546"/>
    </location>
</feature>
<dbReference type="Gene3D" id="1.20.1640.10">
    <property type="entry name" value="Multidrug efflux transporter AcrB transmembrane domain"/>
    <property type="match status" value="2"/>
</dbReference>
<feature type="transmembrane region" description="Helical" evidence="1">
    <location>
        <begin position="429"/>
        <end position="449"/>
    </location>
</feature>
<dbReference type="GO" id="GO:0005886">
    <property type="term" value="C:plasma membrane"/>
    <property type="evidence" value="ECO:0007669"/>
    <property type="project" value="TreeGrafter"/>
</dbReference>
<dbReference type="Gene3D" id="3.30.70.1440">
    <property type="entry name" value="Multidrug efflux transporter AcrB pore domain"/>
    <property type="match status" value="1"/>
</dbReference>
<dbReference type="SUPFAM" id="SSF82714">
    <property type="entry name" value="Multidrug efflux transporter AcrB TolC docking domain, DN and DC subdomains"/>
    <property type="match status" value="2"/>
</dbReference>
<dbReference type="Proteomes" id="UP000199391">
    <property type="component" value="Unassembled WGS sequence"/>
</dbReference>
<gene>
    <name evidence="2" type="ORF">SAMN05216552_103314</name>
</gene>
<keyword evidence="1" id="KW-1133">Transmembrane helix</keyword>
<dbReference type="Pfam" id="PF00873">
    <property type="entry name" value="ACR_tran"/>
    <property type="match status" value="1"/>
</dbReference>
<sequence>MKGVNLSEWALKHQQMIAFLLLLLTVTGILAYGSLGQKEDPDFTIKTMVVQLNWPGGSAQQMADQVTDPVERKLQGVAAIDYMSTYVKPGETQIKINLREGVPPSEVPDVWYQVRKKLADINHTLPQGVQGPFFNDEFGDTFGNMYALTGDGFDYADLRKMADAARNEFLRVGDVNKVELVGKQEEKIFVEMSTAKLASLGVDPALIATTLAQANAVAAAGDVQTAGEQVRLTVSGEFDSVEGIRAIGIRAGQRTFRLGDIAEVRRGFADPAVARMRHNGQPALGLAVSMRKGGDVIRLGRQLDETVKRIQASLPVGVQMHAVSDQPRVVEHSVHEFKKSLAEAVAIVLAVSFFSLGVRSGLVVALSIPLVLGMTFLAMWILGIDLQRISLGALIIALGLLVDDAIIAVEMMALKLEQGWDKARAATHAYTATAFPMLTGTLITAAGFLPVGFAKSGTGEYVYSLFQVVGIALILSWVVAVLFTPYIGFKLLKEEPHAHHDEDAVYQRGFYLKFRKVVDFCLRRRGWVIAATLAAFVGSLLLFKAVPQQFFPSSDRPELMVDLWMPKASTFEASEREVRELERLLKADPDIEAVTSFVGEGAPRFYLPLDVQTPNLNLGEMMVMTKGGEARERVVAKLRKLLDERFANVRGRVNRLENGPPVGYPVQFRVYGNEPAKVREIAAKVGAIVRAEPHVRAVNEDWAERVKRVRVDVDQDKARALGVSSVQIKAALQASLSGTPVTQYREGDQSIAVMARLVAAERTDLNNLKDAKIYLREGKFVPVSQVARLTLDSEESEMWRRNRIPTLTVRADIAGAQAPDVTNAIRPKLEALNKELPLGYGIETGGAMESSAKAQASVFAVMPVTVVVVLLLLMLQLQDMKKMGLVLLTAPLGLIGVALVMAAFQIPFGFVAMLGVIALAGMIIRNSVILVVQIDEDVAHGRPLWDAIVESAVRRLRPIVLTALAAILAMVPLTHSVFWGPMAWAIMGGLAVATLLTLFFLPALYAACYRAQRPAAA</sequence>
<dbReference type="SUPFAM" id="SSF82693">
    <property type="entry name" value="Multidrug efflux transporter AcrB pore domain, PN1, PN2, PC1 and PC2 subdomains"/>
    <property type="match status" value="3"/>
</dbReference>
<feature type="transmembrane region" description="Helical" evidence="1">
    <location>
        <begin position="389"/>
        <end position="409"/>
    </location>
</feature>
<accession>A0A1I7LN21</accession>
<dbReference type="Gene3D" id="3.30.2090.10">
    <property type="entry name" value="Multidrug efflux transporter AcrB TolC docking domain, DN and DC subdomains"/>
    <property type="match status" value="2"/>
</dbReference>
<dbReference type="SUPFAM" id="SSF82866">
    <property type="entry name" value="Multidrug efflux transporter AcrB transmembrane domain"/>
    <property type="match status" value="2"/>
</dbReference>
<keyword evidence="3" id="KW-1185">Reference proteome</keyword>